<feature type="transmembrane region" description="Helical" evidence="1">
    <location>
        <begin position="44"/>
        <end position="66"/>
    </location>
</feature>
<gene>
    <name evidence="3" type="ordered locus">Closa_0865</name>
</gene>
<evidence type="ECO:0000313" key="3">
    <source>
        <dbReference type="EMBL" id="ADL03484.1"/>
    </source>
</evidence>
<dbReference type="InterPro" id="IPR003675">
    <property type="entry name" value="Rce1/LyrA-like_dom"/>
</dbReference>
<keyword evidence="1" id="KW-0472">Membrane</keyword>
<feature type="domain" description="CAAX prenyl protease 2/Lysostaphin resistance protein A-like" evidence="2">
    <location>
        <begin position="136"/>
        <end position="242"/>
    </location>
</feature>
<sequence>MPNHKQYYKANHKQNPIPAIFIFYIICFTFRVLESFFIRTDQSVIGEAFIHKLAGIFLLAAALPFFRYSWSEIGFTGKNGIPGLLSGTLLGIVVFTAGYGAEILMQQAAGAPPVLKLYVTSYSISGNRWMGSGLLFLLICIAGNIMNVIMEEGVFRGLFVRLWEEKHSFPAACLLSSLLFGIWHVIQPLRNVLDGNQSLAGAFIAGLVLVFTSTLLGIQFCMLLKLTGSLWAGIAAHFINNTTVNLLHVVTASGADELLTIRITIAQTLSFLIVLFMFIVRKKKK</sequence>
<feature type="transmembrane region" description="Helical" evidence="1">
    <location>
        <begin position="21"/>
        <end position="38"/>
    </location>
</feature>
<dbReference type="RefSeq" id="WP_013271579.1">
    <property type="nucleotide sequence ID" value="NC_014376.1"/>
</dbReference>
<feature type="transmembrane region" description="Helical" evidence="1">
    <location>
        <begin position="259"/>
        <end position="280"/>
    </location>
</feature>
<evidence type="ECO:0000313" key="4">
    <source>
        <dbReference type="Proteomes" id="UP000001662"/>
    </source>
</evidence>
<feature type="transmembrane region" description="Helical" evidence="1">
    <location>
        <begin position="129"/>
        <end position="149"/>
    </location>
</feature>
<proteinExistence type="predicted"/>
<evidence type="ECO:0000259" key="2">
    <source>
        <dbReference type="Pfam" id="PF02517"/>
    </source>
</evidence>
<dbReference type="PANTHER" id="PTHR39430:SF1">
    <property type="entry name" value="PROTEASE"/>
    <property type="match status" value="1"/>
</dbReference>
<keyword evidence="1" id="KW-1133">Transmembrane helix</keyword>
<dbReference type="eggNOG" id="COG1266">
    <property type="taxonomic scope" value="Bacteria"/>
</dbReference>
<dbReference type="OrthoDB" id="357883at2"/>
<dbReference type="STRING" id="610130.Closa_0865"/>
<dbReference type="KEGG" id="csh:Closa_0865"/>
<dbReference type="GO" id="GO:0080120">
    <property type="term" value="P:CAAX-box protein maturation"/>
    <property type="evidence" value="ECO:0007669"/>
    <property type="project" value="UniProtKB-ARBA"/>
</dbReference>
<keyword evidence="1" id="KW-0812">Transmembrane</keyword>
<dbReference type="AlphaFoldDB" id="D9R650"/>
<accession>D9R650</accession>
<keyword evidence="4" id="KW-1185">Reference proteome</keyword>
<dbReference type="Proteomes" id="UP000001662">
    <property type="component" value="Chromosome"/>
</dbReference>
<dbReference type="PANTHER" id="PTHR39430">
    <property type="entry name" value="MEMBRANE-ASSOCIATED PROTEASE-RELATED"/>
    <property type="match status" value="1"/>
</dbReference>
<organism evidence="3 4">
    <name type="scientific">Lacrimispora saccharolytica (strain ATCC 35040 / DSM 2544 / NRCC 2533 / WM1)</name>
    <name type="common">Clostridium saccharolyticum</name>
    <dbReference type="NCBI Taxonomy" id="610130"/>
    <lineage>
        <taxon>Bacteria</taxon>
        <taxon>Bacillati</taxon>
        <taxon>Bacillota</taxon>
        <taxon>Clostridia</taxon>
        <taxon>Lachnospirales</taxon>
        <taxon>Lachnospiraceae</taxon>
        <taxon>Lacrimispora</taxon>
    </lineage>
</organism>
<feature type="transmembrane region" description="Helical" evidence="1">
    <location>
        <begin position="87"/>
        <end position="109"/>
    </location>
</feature>
<dbReference type="GO" id="GO:0004175">
    <property type="term" value="F:endopeptidase activity"/>
    <property type="evidence" value="ECO:0007669"/>
    <property type="project" value="UniProtKB-ARBA"/>
</dbReference>
<name>D9R650_LACSW</name>
<dbReference type="EMBL" id="CP002109">
    <property type="protein sequence ID" value="ADL03484.1"/>
    <property type="molecule type" value="Genomic_DNA"/>
</dbReference>
<dbReference type="Pfam" id="PF02517">
    <property type="entry name" value="Rce1-like"/>
    <property type="match status" value="1"/>
</dbReference>
<feature type="transmembrane region" description="Helical" evidence="1">
    <location>
        <begin position="198"/>
        <end position="216"/>
    </location>
</feature>
<dbReference type="HOGENOM" id="CLU_083286_0_0_9"/>
<dbReference type="PaxDb" id="610130-Closa_0865"/>
<feature type="transmembrane region" description="Helical" evidence="1">
    <location>
        <begin position="169"/>
        <end position="186"/>
    </location>
</feature>
<protein>
    <submittedName>
        <fullName evidence="3">Abortive infection protein</fullName>
    </submittedName>
</protein>
<reference evidence="3" key="1">
    <citation type="submission" date="2010-07" db="EMBL/GenBank/DDBJ databases">
        <title>Complete sequence of Clostridium saccharolyticum WM1.</title>
        <authorList>
            <consortium name="US DOE Joint Genome Institute"/>
            <person name="Lucas S."/>
            <person name="Copeland A."/>
            <person name="Lapidus A."/>
            <person name="Cheng J.-F."/>
            <person name="Bruce D."/>
            <person name="Goodwin L."/>
            <person name="Pitluck S."/>
            <person name="Chertkov O."/>
            <person name="Detter J.C."/>
            <person name="Han C."/>
            <person name="Tapia R."/>
            <person name="Land M."/>
            <person name="Hauser L."/>
            <person name="Chang Y.-J."/>
            <person name="Jeffries C."/>
            <person name="Kyrpides N."/>
            <person name="Ivanova N."/>
            <person name="Mikhailova N."/>
            <person name="Mouttaki H."/>
            <person name="Lin L."/>
            <person name="Zhou J."/>
            <person name="Hemme C.L."/>
            <person name="Woyke T."/>
        </authorList>
    </citation>
    <scope>NUCLEOTIDE SEQUENCE [LARGE SCALE GENOMIC DNA]</scope>
    <source>
        <strain evidence="3">WM1</strain>
    </source>
</reference>
<evidence type="ECO:0000256" key="1">
    <source>
        <dbReference type="SAM" id="Phobius"/>
    </source>
</evidence>